<name>A0A059KM95_9BURK</name>
<keyword evidence="1" id="KW-0489">Methyltransferase</keyword>
<evidence type="ECO:0000256" key="2">
    <source>
        <dbReference type="ARBA" id="ARBA00022679"/>
    </source>
</evidence>
<dbReference type="InterPro" id="IPR029063">
    <property type="entry name" value="SAM-dependent_MTases_sf"/>
</dbReference>
<protein>
    <submittedName>
        <fullName evidence="3">Biotin synthesis protein BioC</fullName>
    </submittedName>
</protein>
<evidence type="ECO:0000313" key="3">
    <source>
        <dbReference type="EMBL" id="KDB52480.1"/>
    </source>
</evidence>
<dbReference type="STRING" id="34103.SAMN05421778_11678"/>
<accession>A0A059KM95</accession>
<gene>
    <name evidence="3" type="ORF">X805_19310</name>
</gene>
<reference evidence="3 4" key="1">
    <citation type="journal article" date="2014" name="FEMS Microbiol. Ecol.">
        <title>Sphaerotilus natans encrusted with nanoball-shaped Fe(III) oxide minerals formed by nitrate-reducing mixotrophic Fe(II) oxidation.</title>
        <authorList>
            <person name="Park S."/>
            <person name="Kim D.H."/>
            <person name="Lee J.H."/>
            <person name="Hur H.G."/>
        </authorList>
    </citation>
    <scope>NUCLEOTIDE SEQUENCE [LARGE SCALE GENOMIC DNA]</scope>
    <source>
        <strain evidence="3 4">DSM 6575</strain>
    </source>
</reference>
<evidence type="ECO:0000313" key="4">
    <source>
        <dbReference type="Proteomes" id="UP000026714"/>
    </source>
</evidence>
<dbReference type="InterPro" id="IPR050602">
    <property type="entry name" value="Malonyl-ACP_OMT"/>
</dbReference>
<keyword evidence="2" id="KW-0808">Transferase</keyword>
<organism evidence="3 4">
    <name type="scientific">Sphaerotilus natans subsp. natans DSM 6575</name>
    <dbReference type="NCBI Taxonomy" id="1286631"/>
    <lineage>
        <taxon>Bacteria</taxon>
        <taxon>Pseudomonadati</taxon>
        <taxon>Pseudomonadota</taxon>
        <taxon>Betaproteobacteria</taxon>
        <taxon>Burkholderiales</taxon>
        <taxon>Sphaerotilaceae</taxon>
        <taxon>Sphaerotilus</taxon>
    </lineage>
</organism>
<proteinExistence type="predicted"/>
<dbReference type="GO" id="GO:0008168">
    <property type="term" value="F:methyltransferase activity"/>
    <property type="evidence" value="ECO:0007669"/>
    <property type="project" value="UniProtKB-KW"/>
</dbReference>
<dbReference type="PATRIC" id="fig|1286631.3.peg.1897"/>
<dbReference type="AlphaFoldDB" id="A0A059KM95"/>
<dbReference type="GO" id="GO:0032259">
    <property type="term" value="P:methylation"/>
    <property type="evidence" value="ECO:0007669"/>
    <property type="project" value="UniProtKB-KW"/>
</dbReference>
<evidence type="ECO:0000256" key="1">
    <source>
        <dbReference type="ARBA" id="ARBA00022603"/>
    </source>
</evidence>
<dbReference type="PANTHER" id="PTHR13090:SF1">
    <property type="entry name" value="ARGININE-HYDROXYLASE NDUFAF5, MITOCHONDRIAL"/>
    <property type="match status" value="1"/>
</dbReference>
<keyword evidence="4" id="KW-1185">Reference proteome</keyword>
<comment type="caution">
    <text evidence="3">The sequence shown here is derived from an EMBL/GenBank/DDBJ whole genome shotgun (WGS) entry which is preliminary data.</text>
</comment>
<dbReference type="PANTHER" id="PTHR13090">
    <property type="entry name" value="ARGININE-HYDROXYLASE NDUFAF5, MITOCHONDRIAL"/>
    <property type="match status" value="1"/>
</dbReference>
<dbReference type="Proteomes" id="UP000026714">
    <property type="component" value="Unassembled WGS sequence"/>
</dbReference>
<dbReference type="SUPFAM" id="SSF53335">
    <property type="entry name" value="S-adenosyl-L-methionine-dependent methyltransferases"/>
    <property type="match status" value="1"/>
</dbReference>
<sequence>MLRAAMAGSLYCAGIMQDASSPAAADAPRLRAPRIAPAALARHLAQSAKRPPPWLHEEIARRMDERLGLILRQPASLIDWWSPTSGGAALLQARYPQARLLRTGLDGRPLEDEARDEGRWWQRLLGAGRARPASESEAPAELLWANMMLHWIDDRPALLARWHALIAVDGFLMFSCFGPDTLAELRAIWAEAGWGAPGSDWIDMHDLGDDLVQAGFADPVMDMERLTLTWDSPQALLAELRTLGLNTHPARQPGLRGRQWRRTLESTLTDRLRGPDGRLHLGFEIIYGHAFRPVARPRVEARTEISLDTMREMTRRRPASP</sequence>
<dbReference type="EMBL" id="AZRA01000049">
    <property type="protein sequence ID" value="KDB52480.1"/>
    <property type="molecule type" value="Genomic_DNA"/>
</dbReference>
<dbReference type="Gene3D" id="3.40.50.150">
    <property type="entry name" value="Vaccinia Virus protein VP39"/>
    <property type="match status" value="1"/>
</dbReference>
<dbReference type="eggNOG" id="COG4106">
    <property type="taxonomic scope" value="Bacteria"/>
</dbReference>